<comment type="caution">
    <text evidence="2">The sequence shown here is derived from an EMBL/GenBank/DDBJ whole genome shotgun (WGS) entry which is preliminary data.</text>
</comment>
<evidence type="ECO:0000313" key="2">
    <source>
        <dbReference type="EMBL" id="PIN27133.1"/>
    </source>
</evidence>
<dbReference type="OrthoDB" id="900818at2759"/>
<organism evidence="2 3">
    <name type="scientific">Handroanthus impetiginosus</name>
    <dbReference type="NCBI Taxonomy" id="429701"/>
    <lineage>
        <taxon>Eukaryota</taxon>
        <taxon>Viridiplantae</taxon>
        <taxon>Streptophyta</taxon>
        <taxon>Embryophyta</taxon>
        <taxon>Tracheophyta</taxon>
        <taxon>Spermatophyta</taxon>
        <taxon>Magnoliopsida</taxon>
        <taxon>eudicotyledons</taxon>
        <taxon>Gunneridae</taxon>
        <taxon>Pentapetalae</taxon>
        <taxon>asterids</taxon>
        <taxon>lamiids</taxon>
        <taxon>Lamiales</taxon>
        <taxon>Bignoniaceae</taxon>
        <taxon>Crescentiina</taxon>
        <taxon>Tabebuia alliance</taxon>
        <taxon>Handroanthus</taxon>
    </lineage>
</organism>
<dbReference type="PANTHER" id="PTHR31650">
    <property type="entry name" value="O-ACYLTRANSFERASE (WSD1-LIKE) FAMILY PROTEIN"/>
    <property type="match status" value="1"/>
</dbReference>
<reference evidence="3" key="1">
    <citation type="journal article" date="2018" name="Gigascience">
        <title>Genome assembly of the Pink Ipe (Handroanthus impetiginosus, Bignoniaceae), a highly valued, ecologically keystone Neotropical timber forest tree.</title>
        <authorList>
            <person name="Silva-Junior O.B."/>
            <person name="Grattapaglia D."/>
            <person name="Novaes E."/>
            <person name="Collevatti R.G."/>
        </authorList>
    </citation>
    <scope>NUCLEOTIDE SEQUENCE [LARGE SCALE GENOMIC DNA]</scope>
    <source>
        <strain evidence="3">cv. UFG-1</strain>
    </source>
</reference>
<keyword evidence="3" id="KW-1185">Reference proteome</keyword>
<name>A0A2G9IBL8_9LAMI</name>
<keyword evidence="1" id="KW-1133">Transmembrane helix</keyword>
<dbReference type="STRING" id="429701.A0A2G9IBL8"/>
<protein>
    <submittedName>
        <fullName evidence="2">Uncharacterized protein</fullName>
    </submittedName>
</protein>
<dbReference type="InterPro" id="IPR045034">
    <property type="entry name" value="O-acyltransferase_WSD1-like"/>
</dbReference>
<dbReference type="GO" id="GO:0005886">
    <property type="term" value="C:plasma membrane"/>
    <property type="evidence" value="ECO:0007669"/>
    <property type="project" value="TreeGrafter"/>
</dbReference>
<accession>A0A2G9IBL8</accession>
<keyword evidence="1" id="KW-0472">Membrane</keyword>
<dbReference type="Proteomes" id="UP000231279">
    <property type="component" value="Unassembled WGS sequence"/>
</dbReference>
<sequence>MEQTLTKHPRFSSILVSDDRKHGNYSWKWTRVDLENHVFALDLYPNMESPDKFVEDYTSTLSKTSLDQTKPLWEYSRLTILLVMKVNDPESLPTIATKKQKPIISTNNGLMKRFIFLIWTTFLIVFYTLIDCIWFAATISFLKDTKTFVKGSSQELSPKRFVHRIISLDDIKLVKNAMNVICEYFIINNVVLGVTEAGLNHYLNMRLAVVFNLRPYIIKCPPPPPVIRIISSTSPKIDPIEKIPL</sequence>
<evidence type="ECO:0000256" key="1">
    <source>
        <dbReference type="SAM" id="Phobius"/>
    </source>
</evidence>
<dbReference type="AlphaFoldDB" id="A0A2G9IBL8"/>
<dbReference type="PANTHER" id="PTHR31650:SF1">
    <property type="entry name" value="WAX ESTER SYNTHASE_DIACYLGLYCEROL ACYLTRANSFERASE 4-RELATED"/>
    <property type="match status" value="1"/>
</dbReference>
<gene>
    <name evidence="2" type="ORF">CDL12_00106</name>
</gene>
<feature type="transmembrane region" description="Helical" evidence="1">
    <location>
        <begin position="114"/>
        <end position="137"/>
    </location>
</feature>
<proteinExistence type="predicted"/>
<dbReference type="GO" id="GO:0008374">
    <property type="term" value="F:O-acyltransferase activity"/>
    <property type="evidence" value="ECO:0007669"/>
    <property type="project" value="InterPro"/>
</dbReference>
<dbReference type="EMBL" id="NKXS01000008">
    <property type="protein sequence ID" value="PIN27133.1"/>
    <property type="molecule type" value="Genomic_DNA"/>
</dbReference>
<keyword evidence="1" id="KW-0812">Transmembrane</keyword>
<evidence type="ECO:0000313" key="3">
    <source>
        <dbReference type="Proteomes" id="UP000231279"/>
    </source>
</evidence>
<dbReference type="GO" id="GO:0019432">
    <property type="term" value="P:triglyceride biosynthetic process"/>
    <property type="evidence" value="ECO:0007669"/>
    <property type="project" value="TreeGrafter"/>
</dbReference>